<evidence type="ECO:0000256" key="3">
    <source>
        <dbReference type="ARBA" id="ARBA00022741"/>
    </source>
</evidence>
<evidence type="ECO:0000313" key="14">
    <source>
        <dbReference type="Proteomes" id="UP000823046"/>
    </source>
</evidence>
<dbReference type="SUPFAM" id="SSF53300">
    <property type="entry name" value="vWA-like"/>
    <property type="match status" value="1"/>
</dbReference>
<evidence type="ECO:0000256" key="1">
    <source>
        <dbReference type="ARBA" id="ARBA00004123"/>
    </source>
</evidence>
<dbReference type="Pfam" id="PF03730">
    <property type="entry name" value="Ku_C"/>
    <property type="match status" value="1"/>
</dbReference>
<evidence type="ECO:0000256" key="6">
    <source>
        <dbReference type="ARBA" id="ARBA00022806"/>
    </source>
</evidence>
<evidence type="ECO:0000256" key="4">
    <source>
        <dbReference type="ARBA" id="ARBA00022763"/>
    </source>
</evidence>
<protein>
    <recommendedName>
        <fullName evidence="12">SAP domain-containing protein</fullName>
    </recommendedName>
</protein>
<accession>A0ABQ7JC94</accession>
<reference evidence="13 14" key="1">
    <citation type="journal article" date="2020" name="bioRxiv">
        <title>Metabolic contributions of an alphaproteobacterial endosymbiont in the apicomplexan Cardiosporidium cionae.</title>
        <authorList>
            <person name="Hunter E.S."/>
            <person name="Paight C.J."/>
            <person name="Lane C.E."/>
        </authorList>
    </citation>
    <scope>NUCLEOTIDE SEQUENCE [LARGE SCALE GENOMIC DNA]</scope>
    <source>
        <strain evidence="13">ESH_2018</strain>
    </source>
</reference>
<evidence type="ECO:0000256" key="8">
    <source>
        <dbReference type="ARBA" id="ARBA00023125"/>
    </source>
</evidence>
<dbReference type="InterPro" id="IPR006165">
    <property type="entry name" value="Ku70"/>
</dbReference>
<dbReference type="InterPro" id="IPR006164">
    <property type="entry name" value="DNA_bd_Ku70/Ku80"/>
</dbReference>
<dbReference type="NCBIfam" id="TIGR00578">
    <property type="entry name" value="ku70"/>
    <property type="match status" value="1"/>
</dbReference>
<keyword evidence="11" id="KW-0539">Nucleus</keyword>
<gene>
    <name evidence="13" type="ORF">IE077_000238</name>
</gene>
<sequence>MDETLGESDAGEEDSLNFLDSISPEETQLSSGLNEQSLDFWAKKAEVWVIDCHPLFFENVDSEEAACTWWQEILEAAAEQMKRYVISQPTNKLCILLYNTKYYLNDMGIPGIYTLLTLEGITAKRIQKVLMDSKLTFHEFTKRFGGLAEDPPSLADIFWIVNQILWKYSNPKKYRYHNTVLLFTGCDSPCATTQQKITAIERARDLQKNLAEISLLPLDLCGSTFDISKFYIDILRIDPEDSETYKEISKIKMKSFKEKIRRKQFNQRVATSQLLHLAPDFSVSILVYYSIIRQQIPSAINLHPADHSIITTKTAWCTQDKVPLKPEQIRYKMNFAEKEVIFTEEEKKEIFDIKEPGMTLIGFVPIKEIKMKNSISHSYFVYPDETNISGSSVFMSALQQKMILMEKAAIVEWVPRRGPHIYNAALLAQVETLDEYGEQLTPPGFNLIRLPFAEEIRRVVDPWKNMTDLTMQTKEMEEEQVNLAKKVLEGLMVPSFHPNEIENPALQHHYTIIEAMALDLEKPAEVKNQLRPSEDKFLAIKEDILAWKESVYGTRDEEAMPGISIPMKRKSGAIKEEANDTPRSTKISFPKYISDEDIMRCFKEDNLDKLSVPQLKSWLQQNALQVSGRKVDLIDRVEMVLKKDKTEFF</sequence>
<evidence type="ECO:0000256" key="11">
    <source>
        <dbReference type="ARBA" id="ARBA00023242"/>
    </source>
</evidence>
<keyword evidence="6" id="KW-0347">Helicase</keyword>
<keyword evidence="10" id="KW-0234">DNA repair</keyword>
<dbReference type="InterPro" id="IPR036465">
    <property type="entry name" value="vWFA_dom_sf"/>
</dbReference>
<dbReference type="PIRSF" id="PIRSF003033">
    <property type="entry name" value="Ku70"/>
    <property type="match status" value="1"/>
</dbReference>
<evidence type="ECO:0000256" key="7">
    <source>
        <dbReference type="ARBA" id="ARBA00022840"/>
    </source>
</evidence>
<evidence type="ECO:0000313" key="13">
    <source>
        <dbReference type="EMBL" id="KAF8821596.1"/>
    </source>
</evidence>
<dbReference type="Gene3D" id="1.10.720.30">
    <property type="entry name" value="SAP domain"/>
    <property type="match status" value="1"/>
</dbReference>
<keyword evidence="9" id="KW-0233">DNA recombination</keyword>
<dbReference type="InterPro" id="IPR003034">
    <property type="entry name" value="SAP_dom"/>
</dbReference>
<dbReference type="Proteomes" id="UP000823046">
    <property type="component" value="Unassembled WGS sequence"/>
</dbReference>
<evidence type="ECO:0000256" key="2">
    <source>
        <dbReference type="ARBA" id="ARBA00005240"/>
    </source>
</evidence>
<dbReference type="Pfam" id="PF02735">
    <property type="entry name" value="Ku"/>
    <property type="match status" value="1"/>
</dbReference>
<dbReference type="SUPFAM" id="SSF68906">
    <property type="entry name" value="SAP domain"/>
    <property type="match status" value="1"/>
</dbReference>
<evidence type="ECO:0000259" key="12">
    <source>
        <dbReference type="PROSITE" id="PS50800"/>
    </source>
</evidence>
<dbReference type="Gene3D" id="2.40.290.10">
    <property type="match status" value="1"/>
</dbReference>
<keyword evidence="3" id="KW-0547">Nucleotide-binding</keyword>
<dbReference type="Gene3D" id="3.40.50.410">
    <property type="entry name" value="von Willebrand factor, type A domain"/>
    <property type="match status" value="1"/>
</dbReference>
<name>A0ABQ7JC94_9APIC</name>
<dbReference type="Pfam" id="PF03731">
    <property type="entry name" value="Ku_N"/>
    <property type="match status" value="1"/>
</dbReference>
<dbReference type="InterPro" id="IPR027388">
    <property type="entry name" value="Ku70_bridge/pillars_dom_sf"/>
</dbReference>
<keyword evidence="8" id="KW-0238">DNA-binding</keyword>
<dbReference type="SMART" id="SM00559">
    <property type="entry name" value="Ku78"/>
    <property type="match status" value="1"/>
</dbReference>
<dbReference type="Pfam" id="PF02037">
    <property type="entry name" value="SAP"/>
    <property type="match status" value="1"/>
</dbReference>
<dbReference type="Gene3D" id="4.10.970.10">
    <property type="entry name" value="Ku70, bridge and pillars"/>
    <property type="match status" value="1"/>
</dbReference>
<keyword evidence="7" id="KW-0067">ATP-binding</keyword>
<dbReference type="SMART" id="SM00513">
    <property type="entry name" value="SAP"/>
    <property type="match status" value="1"/>
</dbReference>
<keyword evidence="4" id="KW-0227">DNA damage</keyword>
<dbReference type="PANTHER" id="PTHR12604:SF2">
    <property type="entry name" value="X-RAY REPAIR CROSS-COMPLEMENTING PROTEIN 6"/>
    <property type="match status" value="1"/>
</dbReference>
<keyword evidence="14" id="KW-1185">Reference proteome</keyword>
<dbReference type="InterPro" id="IPR036361">
    <property type="entry name" value="SAP_dom_sf"/>
</dbReference>
<dbReference type="Gene3D" id="1.10.1600.10">
    <property type="match status" value="1"/>
</dbReference>
<proteinExistence type="inferred from homology"/>
<dbReference type="InterPro" id="IPR016194">
    <property type="entry name" value="SPOC-like_C_dom_sf"/>
</dbReference>
<dbReference type="PANTHER" id="PTHR12604">
    <property type="entry name" value="KU AUTOANTIGEN DNA HELICASE"/>
    <property type="match status" value="1"/>
</dbReference>
<dbReference type="SUPFAM" id="SSF100939">
    <property type="entry name" value="SPOC domain-like"/>
    <property type="match status" value="1"/>
</dbReference>
<comment type="similarity">
    <text evidence="2">Belongs to the ku70 family.</text>
</comment>
<dbReference type="CDD" id="cd00788">
    <property type="entry name" value="KU70"/>
    <property type="match status" value="1"/>
</dbReference>
<dbReference type="EMBL" id="JADAQX010000158">
    <property type="protein sequence ID" value="KAF8821596.1"/>
    <property type="molecule type" value="Genomic_DNA"/>
</dbReference>
<keyword evidence="5" id="KW-0378">Hydrolase</keyword>
<dbReference type="InterPro" id="IPR047087">
    <property type="entry name" value="KU70_core_dom"/>
</dbReference>
<comment type="subcellular location">
    <subcellularLocation>
        <location evidence="1">Nucleus</location>
    </subcellularLocation>
</comment>
<dbReference type="InterPro" id="IPR005161">
    <property type="entry name" value="Ku_N"/>
</dbReference>
<evidence type="ECO:0000256" key="5">
    <source>
        <dbReference type="ARBA" id="ARBA00022801"/>
    </source>
</evidence>
<organism evidence="13 14">
    <name type="scientific">Cardiosporidium cionae</name>
    <dbReference type="NCBI Taxonomy" id="476202"/>
    <lineage>
        <taxon>Eukaryota</taxon>
        <taxon>Sar</taxon>
        <taxon>Alveolata</taxon>
        <taxon>Apicomplexa</taxon>
        <taxon>Aconoidasida</taxon>
        <taxon>Nephromycida</taxon>
        <taxon>Cardiosporidium</taxon>
    </lineage>
</organism>
<dbReference type="InterPro" id="IPR005160">
    <property type="entry name" value="Ku_C"/>
</dbReference>
<dbReference type="PROSITE" id="PS50800">
    <property type="entry name" value="SAP"/>
    <property type="match status" value="1"/>
</dbReference>
<comment type="caution">
    <text evidence="13">The sequence shown here is derived from an EMBL/GenBank/DDBJ whole genome shotgun (WGS) entry which is preliminary data.</text>
</comment>
<evidence type="ECO:0000256" key="10">
    <source>
        <dbReference type="ARBA" id="ARBA00023204"/>
    </source>
</evidence>
<evidence type="ECO:0000256" key="9">
    <source>
        <dbReference type="ARBA" id="ARBA00023172"/>
    </source>
</evidence>
<feature type="domain" description="SAP" evidence="12">
    <location>
        <begin position="607"/>
        <end position="641"/>
    </location>
</feature>